<dbReference type="EMBL" id="ANMG01000004">
    <property type="protein sequence ID" value="EMD29329.1"/>
    <property type="molecule type" value="Genomic_DNA"/>
</dbReference>
<gene>
    <name evidence="2" type="ORF">B0293_32610</name>
    <name evidence="1" type="ORF">C791_4178</name>
</gene>
<dbReference type="Proteomes" id="UP000014137">
    <property type="component" value="Unassembled WGS sequence"/>
</dbReference>
<reference evidence="2 4" key="2">
    <citation type="submission" date="2017-02" db="EMBL/GenBank/DDBJ databases">
        <title>Amycolatopsis azurea DSM 43854 draft genome.</title>
        <authorList>
            <person name="Mayilraj S."/>
        </authorList>
    </citation>
    <scope>NUCLEOTIDE SEQUENCE [LARGE SCALE GENOMIC DNA]</scope>
    <source>
        <strain evidence="2 4">DSM 43854</strain>
    </source>
</reference>
<dbReference type="AlphaFoldDB" id="M2P2G2"/>
<keyword evidence="4" id="KW-1185">Reference proteome</keyword>
<evidence type="ECO:0000313" key="1">
    <source>
        <dbReference type="EMBL" id="EMD29329.1"/>
    </source>
</evidence>
<dbReference type="Proteomes" id="UP000188551">
    <property type="component" value="Unassembled WGS sequence"/>
</dbReference>
<evidence type="ECO:0000313" key="3">
    <source>
        <dbReference type="Proteomes" id="UP000014137"/>
    </source>
</evidence>
<comment type="caution">
    <text evidence="1">The sequence shown here is derived from an EMBL/GenBank/DDBJ whole genome shotgun (WGS) entry which is preliminary data.</text>
</comment>
<dbReference type="PATRIC" id="fig|1238180.3.peg.640"/>
<dbReference type="EMBL" id="MUXN01000024">
    <property type="protein sequence ID" value="OOC02874.1"/>
    <property type="molecule type" value="Genomic_DNA"/>
</dbReference>
<evidence type="ECO:0000313" key="2">
    <source>
        <dbReference type="EMBL" id="OOC02874.1"/>
    </source>
</evidence>
<protein>
    <submittedName>
        <fullName evidence="1">Uncharacterized protein</fullName>
    </submittedName>
</protein>
<reference evidence="1 3" key="1">
    <citation type="submission" date="2012-10" db="EMBL/GenBank/DDBJ databases">
        <title>Genome assembly of Amycolatopsis azurea DSM 43854.</title>
        <authorList>
            <person name="Khatri I."/>
            <person name="Kaur I."/>
            <person name="Subramanian S."/>
            <person name="Mayilraj S."/>
        </authorList>
    </citation>
    <scope>NUCLEOTIDE SEQUENCE [LARGE SCALE GENOMIC DNA]</scope>
    <source>
        <strain evidence="1 3">DSM 43854</strain>
    </source>
</reference>
<evidence type="ECO:0000313" key="4">
    <source>
        <dbReference type="Proteomes" id="UP000188551"/>
    </source>
</evidence>
<organism evidence="1 3">
    <name type="scientific">Amycolatopsis azurea DSM 43854</name>
    <dbReference type="NCBI Taxonomy" id="1238180"/>
    <lineage>
        <taxon>Bacteria</taxon>
        <taxon>Bacillati</taxon>
        <taxon>Actinomycetota</taxon>
        <taxon>Actinomycetes</taxon>
        <taxon>Pseudonocardiales</taxon>
        <taxon>Pseudonocardiaceae</taxon>
        <taxon>Amycolatopsis</taxon>
    </lineage>
</organism>
<proteinExistence type="predicted"/>
<sequence>MAAAPVAPLSALGLAGSAQWEVELDRGGALAVTGATDAWADELAASSDPAAWLVGRNDLRALTEGLIFPAGFAAEAMGDPEFLPARGPEIPDGPVHPGLPRRMKPAPGRELRISAHERASEHWALRVLPDGKFANGTGRFDPLDPEAVKDTDDPAVAWRACFHDEDPDMWTETVEIVRATISSIRRPLVVAYGWLGSVEISVEGDVVASGRRSKALLDLLVDAGLDQDPFGAVRRSVERLATEVPDIGEQVPGVVLTVGERITPYTSRL</sequence>
<accession>M2P2G2</accession>
<name>M2P2G2_9PSEU</name>